<reference evidence="2 3" key="1">
    <citation type="submission" date="2020-02" db="EMBL/GenBank/DDBJ databases">
        <authorList>
            <person name="Ferguson B K."/>
        </authorList>
    </citation>
    <scope>NUCLEOTIDE SEQUENCE [LARGE SCALE GENOMIC DNA]</scope>
</reference>
<keyword evidence="3" id="KW-1185">Reference proteome</keyword>
<proteinExistence type="predicted"/>
<evidence type="ECO:0000313" key="2">
    <source>
        <dbReference type="EMBL" id="CAB0040326.1"/>
    </source>
</evidence>
<dbReference type="AlphaFoldDB" id="A0A6H5IZ82"/>
<dbReference type="EMBL" id="CADCXV010001016">
    <property type="protein sequence ID" value="CAB0040326.1"/>
    <property type="molecule type" value="Genomic_DNA"/>
</dbReference>
<accession>A0A6H5IZ82</accession>
<dbReference type="Proteomes" id="UP000479190">
    <property type="component" value="Unassembled WGS sequence"/>
</dbReference>
<evidence type="ECO:0000313" key="3">
    <source>
        <dbReference type="Proteomes" id="UP000479190"/>
    </source>
</evidence>
<sequence length="148" mass="16768">MRLNKIHLVVDASPLQRMKKNIAHARGTRLIRYSVKDDRIMGARFAGPTHTLIAKPAYDGRIIRPVALARGTIRRTLARWLQIGVKPASSRSEPHRPLPIGAQAGVEQQQQQQQRELSRSRWATAQISRVHVTGVYRSIRKGQCHSRT</sequence>
<gene>
    <name evidence="2" type="ORF">TBRA_LOCUS12049</name>
</gene>
<evidence type="ECO:0000256" key="1">
    <source>
        <dbReference type="SAM" id="MobiDB-lite"/>
    </source>
</evidence>
<feature type="region of interest" description="Disordered" evidence="1">
    <location>
        <begin position="86"/>
        <end position="113"/>
    </location>
</feature>
<organism evidence="2 3">
    <name type="scientific">Trichogramma brassicae</name>
    <dbReference type="NCBI Taxonomy" id="86971"/>
    <lineage>
        <taxon>Eukaryota</taxon>
        <taxon>Metazoa</taxon>
        <taxon>Ecdysozoa</taxon>
        <taxon>Arthropoda</taxon>
        <taxon>Hexapoda</taxon>
        <taxon>Insecta</taxon>
        <taxon>Pterygota</taxon>
        <taxon>Neoptera</taxon>
        <taxon>Endopterygota</taxon>
        <taxon>Hymenoptera</taxon>
        <taxon>Apocrita</taxon>
        <taxon>Proctotrupomorpha</taxon>
        <taxon>Chalcidoidea</taxon>
        <taxon>Trichogrammatidae</taxon>
        <taxon>Trichogramma</taxon>
    </lineage>
</organism>
<name>A0A6H5IZ82_9HYME</name>
<protein>
    <submittedName>
        <fullName evidence="2">Uncharacterized protein</fullName>
    </submittedName>
</protein>